<feature type="region of interest" description="Disordered" evidence="2">
    <location>
        <begin position="321"/>
        <end position="399"/>
    </location>
</feature>
<dbReference type="AlphaFoldDB" id="A0AAD9MK15"/>
<sequence>MSLLASLPAPVQSYEAPEAPAPSAPGSAVHVKKLTKEVPPYGRRQGFVPRRVEDYGDGGAFPEVHVAQYPLEMGRPNQRGPGSRSDQTLALTVNADGEVNYDAIVRQGKQAQKWAATGHKALVPKLEQLNSEMPKPDEEEVAATAKETAAALEALVNRKQAAYIRYTPANAGGAHNSGAAQRIIKMQDAAVDPLEPPKFRHIKVPRGPGSPPVPVMHSPPRALTARDQADWKIPPCVSNWKNSKGYTIPLDKRLAADGRGLQEIQINDQFASFSEALYVAEQKARASVDARARMQRELLAREKEGKERELRELAARAASARRLEAKGAHGHKRSKLTRDRDRDIGERVALGQARVGGGEALSSAAARRDEDADGGAGPSDAAERRFRPDKGFSGVDYGAAAAAREDGPVQFEADAAEADPFGLDAFLSDVRGGKGHASEGGASSSKRH</sequence>
<dbReference type="EMBL" id="JASFZW010000001">
    <property type="protein sequence ID" value="KAK2080777.1"/>
    <property type="molecule type" value="Genomic_DNA"/>
</dbReference>
<dbReference type="Proteomes" id="UP001255856">
    <property type="component" value="Unassembled WGS sequence"/>
</dbReference>
<feature type="region of interest" description="Disordered" evidence="2">
    <location>
        <begin position="425"/>
        <end position="448"/>
    </location>
</feature>
<dbReference type="Pfam" id="PF02731">
    <property type="entry name" value="SKIP_SNW"/>
    <property type="match status" value="1"/>
</dbReference>
<name>A0AAD9MK15_PROWI</name>
<reference evidence="4" key="1">
    <citation type="submission" date="2021-01" db="EMBL/GenBank/DDBJ databases">
        <authorList>
            <person name="Eckstrom K.M.E."/>
        </authorList>
    </citation>
    <scope>NUCLEOTIDE SEQUENCE</scope>
    <source>
        <strain evidence="4">UVCC 0001</strain>
    </source>
</reference>
<dbReference type="InterPro" id="IPR004015">
    <property type="entry name" value="SKI-int_prot_SKIP_SNW-dom"/>
</dbReference>
<evidence type="ECO:0000256" key="2">
    <source>
        <dbReference type="SAM" id="MobiDB-lite"/>
    </source>
</evidence>
<proteinExistence type="inferred from homology"/>
<protein>
    <recommendedName>
        <fullName evidence="3">SKI-interacting protein SKIP SNW domain-containing protein</fullName>
    </recommendedName>
</protein>
<comment type="caution">
    <text evidence="4">The sequence shown here is derived from an EMBL/GenBank/DDBJ whole genome shotgun (WGS) entry which is preliminary data.</text>
</comment>
<feature type="domain" description="SKI-interacting protein SKIP SNW" evidence="3">
    <location>
        <begin position="163"/>
        <end position="319"/>
    </location>
</feature>
<accession>A0AAD9MK15</accession>
<feature type="compositionally biased region" description="Basic and acidic residues" evidence="2">
    <location>
        <begin position="381"/>
        <end position="390"/>
    </location>
</feature>
<dbReference type="GO" id="GO:0000398">
    <property type="term" value="P:mRNA splicing, via spliceosome"/>
    <property type="evidence" value="ECO:0007669"/>
    <property type="project" value="InterPro"/>
</dbReference>
<organism evidence="4 5">
    <name type="scientific">Prototheca wickerhamii</name>
    <dbReference type="NCBI Taxonomy" id="3111"/>
    <lineage>
        <taxon>Eukaryota</taxon>
        <taxon>Viridiplantae</taxon>
        <taxon>Chlorophyta</taxon>
        <taxon>core chlorophytes</taxon>
        <taxon>Trebouxiophyceae</taxon>
        <taxon>Chlorellales</taxon>
        <taxon>Chlorellaceae</taxon>
        <taxon>Prototheca</taxon>
    </lineage>
</organism>
<gene>
    <name evidence="4" type="ORF">QBZ16_000631</name>
</gene>
<feature type="region of interest" description="Disordered" evidence="2">
    <location>
        <begin position="1"/>
        <end position="28"/>
    </location>
</feature>
<evidence type="ECO:0000259" key="3">
    <source>
        <dbReference type="Pfam" id="PF02731"/>
    </source>
</evidence>
<dbReference type="InterPro" id="IPR017862">
    <property type="entry name" value="SKI-int_prot_SKIP"/>
</dbReference>
<evidence type="ECO:0000313" key="4">
    <source>
        <dbReference type="EMBL" id="KAK2080777.1"/>
    </source>
</evidence>
<evidence type="ECO:0000313" key="5">
    <source>
        <dbReference type="Proteomes" id="UP001255856"/>
    </source>
</evidence>
<dbReference type="PANTHER" id="PTHR12096">
    <property type="entry name" value="NUCLEAR PROTEIN SKIP-RELATED"/>
    <property type="match status" value="1"/>
</dbReference>
<dbReference type="GO" id="GO:0005681">
    <property type="term" value="C:spliceosomal complex"/>
    <property type="evidence" value="ECO:0007669"/>
    <property type="project" value="InterPro"/>
</dbReference>
<keyword evidence="5" id="KW-1185">Reference proteome</keyword>
<evidence type="ECO:0000256" key="1">
    <source>
        <dbReference type="ARBA" id="ARBA00010197"/>
    </source>
</evidence>
<comment type="similarity">
    <text evidence="1">Belongs to the SNW family.</text>
</comment>
<feature type="compositionally biased region" description="Basic and acidic residues" evidence="2">
    <location>
        <begin position="336"/>
        <end position="346"/>
    </location>
</feature>